<dbReference type="PANTHER" id="PTHR43823">
    <property type="entry name" value="SPORULATION PROTEIN YKVU"/>
    <property type="match status" value="1"/>
</dbReference>
<feature type="transmembrane region" description="Helical" evidence="6">
    <location>
        <begin position="413"/>
        <end position="432"/>
    </location>
</feature>
<dbReference type="GO" id="GO:0005524">
    <property type="term" value="F:ATP binding"/>
    <property type="evidence" value="ECO:0007669"/>
    <property type="project" value="UniProtKB-KW"/>
</dbReference>
<evidence type="ECO:0000313" key="9">
    <source>
        <dbReference type="Proteomes" id="UP000886817"/>
    </source>
</evidence>
<accession>A0A9D1WJK9</accession>
<keyword evidence="8" id="KW-0547">Nucleotide-binding</keyword>
<dbReference type="GO" id="GO:0042910">
    <property type="term" value="F:xenobiotic transmembrane transporter activity"/>
    <property type="evidence" value="ECO:0007669"/>
    <property type="project" value="InterPro"/>
</dbReference>
<sequence length="594" mass="65733">MEERIVKETFHRFFLPTLTASITLSVLSMTDLIIAGRFVGEDALTSISLALPITMFIQIVAALFGTGGAIALSAKLGEGDRTQCSRIFTISLGSAAAVGIAAAIAGTLLLEPIILLCGGSQGVVMELAKDYIGTLFLGMPFMILSPVMMTYLRNDNEQRYSMICVVTCGLFNVVFSAAFATVFHMGIMGIALATVMAQLLGCIMASLRLFRSNRMFHLVKCRPDFTLFAQILKPGLPVTVIFLSQAILTVIINRILMTEGGSQGVAVYAVIKYLINFMYALFDGVTGAIQPMLGIYYGEKEKQNILYTVKHSLVTMFGIALLMFLVMELLGGPLCRLFGVESGLLTEMTISAMHIEGICCLTSAFITYINAFYRCTGNEKVSFFISVGDNLLFPVGCVLLLSRGLSLGISGVWWGLVAGNLCTIVIWLFYCLSRRQGPLLLDPAQYQRPADEYHVIYPAVQEQIQKLLTGVENFCAEREISMKREYYISLAIEELVVNVVNLAREDTRQQKHSREYYVDIRISPRPDGQVWLRIRDNLTEFNPGDLSTEDMKELALKNSDSPVNELGIGLVKKIAREYNYKRTIGFNNFSVILP</sequence>
<evidence type="ECO:0000256" key="4">
    <source>
        <dbReference type="ARBA" id="ARBA00022989"/>
    </source>
</evidence>
<protein>
    <submittedName>
        <fullName evidence="8">ATP-binding protein</fullName>
    </submittedName>
</protein>
<evidence type="ECO:0000259" key="7">
    <source>
        <dbReference type="Pfam" id="PF13581"/>
    </source>
</evidence>
<organism evidence="8 9">
    <name type="scientific">Candidatus Blautia gallistercoris</name>
    <dbReference type="NCBI Taxonomy" id="2838490"/>
    <lineage>
        <taxon>Bacteria</taxon>
        <taxon>Bacillati</taxon>
        <taxon>Bacillota</taxon>
        <taxon>Clostridia</taxon>
        <taxon>Lachnospirales</taxon>
        <taxon>Lachnospiraceae</taxon>
        <taxon>Blautia</taxon>
    </lineage>
</organism>
<feature type="transmembrane region" description="Helical" evidence="6">
    <location>
        <begin position="130"/>
        <end position="148"/>
    </location>
</feature>
<dbReference type="InterPro" id="IPR036890">
    <property type="entry name" value="HATPase_C_sf"/>
</dbReference>
<reference evidence="8" key="1">
    <citation type="journal article" date="2021" name="PeerJ">
        <title>Extensive microbial diversity within the chicken gut microbiome revealed by metagenomics and culture.</title>
        <authorList>
            <person name="Gilroy R."/>
            <person name="Ravi A."/>
            <person name="Getino M."/>
            <person name="Pursley I."/>
            <person name="Horton D.L."/>
            <person name="Alikhan N.F."/>
            <person name="Baker D."/>
            <person name="Gharbi K."/>
            <person name="Hall N."/>
            <person name="Watson M."/>
            <person name="Adriaenssens E.M."/>
            <person name="Foster-Nyarko E."/>
            <person name="Jarju S."/>
            <person name="Secka A."/>
            <person name="Antonio M."/>
            <person name="Oren A."/>
            <person name="Chaudhuri R.R."/>
            <person name="La Ragione R."/>
            <person name="Hildebrand F."/>
            <person name="Pallen M.J."/>
        </authorList>
    </citation>
    <scope>NUCLEOTIDE SEQUENCE</scope>
    <source>
        <strain evidence="8">ChiSjej1B19-8411</strain>
    </source>
</reference>
<dbReference type="Proteomes" id="UP000886817">
    <property type="component" value="Unassembled WGS sequence"/>
</dbReference>
<feature type="transmembrane region" description="Helical" evidence="6">
    <location>
        <begin position="160"/>
        <end position="180"/>
    </location>
</feature>
<keyword evidence="4 6" id="KW-1133">Transmembrane helix</keyword>
<dbReference type="InterPro" id="IPR051327">
    <property type="entry name" value="MATE_MepA_subfamily"/>
</dbReference>
<feature type="transmembrane region" description="Helical" evidence="6">
    <location>
        <begin position="309"/>
        <end position="330"/>
    </location>
</feature>
<reference evidence="8" key="2">
    <citation type="submission" date="2021-04" db="EMBL/GenBank/DDBJ databases">
        <authorList>
            <person name="Gilroy R."/>
        </authorList>
    </citation>
    <scope>NUCLEOTIDE SEQUENCE</scope>
    <source>
        <strain evidence="8">ChiSjej1B19-8411</strain>
    </source>
</reference>
<dbReference type="InterPro" id="IPR003594">
    <property type="entry name" value="HATPase_dom"/>
</dbReference>
<feature type="transmembrane region" description="Helical" evidence="6">
    <location>
        <begin position="350"/>
        <end position="369"/>
    </location>
</feature>
<feature type="transmembrane region" description="Helical" evidence="6">
    <location>
        <begin position="381"/>
        <end position="401"/>
    </location>
</feature>
<feature type="transmembrane region" description="Helical" evidence="6">
    <location>
        <begin position="231"/>
        <end position="257"/>
    </location>
</feature>
<feature type="transmembrane region" description="Helical" evidence="6">
    <location>
        <begin position="47"/>
        <end position="74"/>
    </location>
</feature>
<keyword evidence="5 6" id="KW-0472">Membrane</keyword>
<dbReference type="Pfam" id="PF13581">
    <property type="entry name" value="HATPase_c_2"/>
    <property type="match status" value="1"/>
</dbReference>
<comment type="caution">
    <text evidence="8">The sequence shown here is derived from an EMBL/GenBank/DDBJ whole genome shotgun (WGS) entry which is preliminary data.</text>
</comment>
<evidence type="ECO:0000256" key="2">
    <source>
        <dbReference type="ARBA" id="ARBA00022475"/>
    </source>
</evidence>
<dbReference type="GO" id="GO:0015297">
    <property type="term" value="F:antiporter activity"/>
    <property type="evidence" value="ECO:0007669"/>
    <property type="project" value="InterPro"/>
</dbReference>
<dbReference type="GO" id="GO:0005886">
    <property type="term" value="C:plasma membrane"/>
    <property type="evidence" value="ECO:0007669"/>
    <property type="project" value="UniProtKB-SubCell"/>
</dbReference>
<evidence type="ECO:0000256" key="1">
    <source>
        <dbReference type="ARBA" id="ARBA00004651"/>
    </source>
</evidence>
<feature type="domain" description="Histidine kinase/HSP90-like ATPase" evidence="7">
    <location>
        <begin position="458"/>
        <end position="583"/>
    </location>
</feature>
<comment type="subcellular location">
    <subcellularLocation>
        <location evidence="1">Cell membrane</location>
        <topology evidence="1">Multi-pass membrane protein</topology>
    </subcellularLocation>
</comment>
<feature type="transmembrane region" description="Helical" evidence="6">
    <location>
        <begin position="277"/>
        <end position="297"/>
    </location>
</feature>
<name>A0A9D1WJK9_9FIRM</name>
<keyword evidence="2" id="KW-1003">Cell membrane</keyword>
<keyword evidence="8" id="KW-0067">ATP-binding</keyword>
<evidence type="ECO:0000256" key="3">
    <source>
        <dbReference type="ARBA" id="ARBA00022692"/>
    </source>
</evidence>
<feature type="transmembrane region" description="Helical" evidence="6">
    <location>
        <begin position="86"/>
        <end position="110"/>
    </location>
</feature>
<dbReference type="AlphaFoldDB" id="A0A9D1WJK9"/>
<dbReference type="Gene3D" id="3.30.565.10">
    <property type="entry name" value="Histidine kinase-like ATPase, C-terminal domain"/>
    <property type="match status" value="1"/>
</dbReference>
<evidence type="ECO:0000256" key="5">
    <source>
        <dbReference type="ARBA" id="ARBA00023136"/>
    </source>
</evidence>
<evidence type="ECO:0000313" key="8">
    <source>
        <dbReference type="EMBL" id="HIX59357.1"/>
    </source>
</evidence>
<proteinExistence type="predicted"/>
<dbReference type="InterPro" id="IPR002528">
    <property type="entry name" value="MATE_fam"/>
</dbReference>
<gene>
    <name evidence="8" type="ORF">IAA45_06535</name>
</gene>
<feature type="transmembrane region" description="Helical" evidence="6">
    <location>
        <begin position="12"/>
        <end position="35"/>
    </location>
</feature>
<feature type="transmembrane region" description="Helical" evidence="6">
    <location>
        <begin position="186"/>
        <end position="210"/>
    </location>
</feature>
<dbReference type="CDD" id="cd16936">
    <property type="entry name" value="HATPase_RsbW-like"/>
    <property type="match status" value="1"/>
</dbReference>
<evidence type="ECO:0000256" key="6">
    <source>
        <dbReference type="SAM" id="Phobius"/>
    </source>
</evidence>
<keyword evidence="3 6" id="KW-0812">Transmembrane</keyword>
<dbReference type="Pfam" id="PF01554">
    <property type="entry name" value="MatE"/>
    <property type="match status" value="2"/>
</dbReference>
<dbReference type="PANTHER" id="PTHR43823:SF3">
    <property type="entry name" value="MULTIDRUG EXPORT PROTEIN MEPA"/>
    <property type="match status" value="1"/>
</dbReference>
<dbReference type="EMBL" id="DXEX01000143">
    <property type="protein sequence ID" value="HIX59357.1"/>
    <property type="molecule type" value="Genomic_DNA"/>
</dbReference>